<organism evidence="1 2">
    <name type="scientific">Strigamia maritima</name>
    <name type="common">European centipede</name>
    <name type="synonym">Geophilus maritimus</name>
    <dbReference type="NCBI Taxonomy" id="126957"/>
    <lineage>
        <taxon>Eukaryota</taxon>
        <taxon>Metazoa</taxon>
        <taxon>Ecdysozoa</taxon>
        <taxon>Arthropoda</taxon>
        <taxon>Myriapoda</taxon>
        <taxon>Chilopoda</taxon>
        <taxon>Pleurostigmophora</taxon>
        <taxon>Geophilomorpha</taxon>
        <taxon>Linotaeniidae</taxon>
        <taxon>Strigamia</taxon>
    </lineage>
</organism>
<proteinExistence type="predicted"/>
<reference evidence="1" key="2">
    <citation type="submission" date="2015-02" db="UniProtKB">
        <authorList>
            <consortium name="EnsemblMetazoa"/>
        </authorList>
    </citation>
    <scope>IDENTIFICATION</scope>
</reference>
<dbReference type="EMBL" id="JH431879">
    <property type="status" value="NOT_ANNOTATED_CDS"/>
    <property type="molecule type" value="Genomic_DNA"/>
</dbReference>
<sequence>MRELTARGIAAIGVAFPACHLLKGRARFCLSAAHTREMLEKTLATLDEVGDLLRLKYSNQNCWLPPNIKNNNENNNE</sequence>
<dbReference type="InterPro" id="IPR015422">
    <property type="entry name" value="PyrdxlP-dep_Trfase_small"/>
</dbReference>
<dbReference type="AlphaFoldDB" id="T1J6M1"/>
<keyword evidence="2" id="KW-1185">Reference proteome</keyword>
<dbReference type="Gene3D" id="3.90.1150.10">
    <property type="entry name" value="Aspartate Aminotransferase, domain 1"/>
    <property type="match status" value="1"/>
</dbReference>
<name>T1J6M1_STRMM</name>
<dbReference type="InterPro" id="IPR015424">
    <property type="entry name" value="PyrdxlP-dep_Trfase"/>
</dbReference>
<protein>
    <recommendedName>
        <fullName evidence="3">Aminotransferase class I/classII domain-containing protein</fullName>
    </recommendedName>
</protein>
<dbReference type="HOGENOM" id="CLU_2641278_0_0_1"/>
<evidence type="ECO:0000313" key="1">
    <source>
        <dbReference type="EnsemblMetazoa" id="SMAR009293-PA"/>
    </source>
</evidence>
<evidence type="ECO:0008006" key="3">
    <source>
        <dbReference type="Google" id="ProtNLM"/>
    </source>
</evidence>
<accession>T1J6M1</accession>
<dbReference type="STRING" id="126957.T1J6M1"/>
<dbReference type="EnsemblMetazoa" id="SMAR009293-RA">
    <property type="protein sequence ID" value="SMAR009293-PA"/>
    <property type="gene ID" value="SMAR009293"/>
</dbReference>
<evidence type="ECO:0000313" key="2">
    <source>
        <dbReference type="Proteomes" id="UP000014500"/>
    </source>
</evidence>
<dbReference type="Proteomes" id="UP000014500">
    <property type="component" value="Unassembled WGS sequence"/>
</dbReference>
<dbReference type="eggNOG" id="KOG1357">
    <property type="taxonomic scope" value="Eukaryota"/>
</dbReference>
<dbReference type="SUPFAM" id="SSF53383">
    <property type="entry name" value="PLP-dependent transferases"/>
    <property type="match status" value="1"/>
</dbReference>
<reference evidence="2" key="1">
    <citation type="submission" date="2011-05" db="EMBL/GenBank/DDBJ databases">
        <authorList>
            <person name="Richards S.R."/>
            <person name="Qu J."/>
            <person name="Jiang H."/>
            <person name="Jhangiani S.N."/>
            <person name="Agravi P."/>
            <person name="Goodspeed R."/>
            <person name="Gross S."/>
            <person name="Mandapat C."/>
            <person name="Jackson L."/>
            <person name="Mathew T."/>
            <person name="Pu L."/>
            <person name="Thornton R."/>
            <person name="Saada N."/>
            <person name="Wilczek-Boney K.B."/>
            <person name="Lee S."/>
            <person name="Kovar C."/>
            <person name="Wu Y."/>
            <person name="Scherer S.E."/>
            <person name="Worley K.C."/>
            <person name="Muzny D.M."/>
            <person name="Gibbs R."/>
        </authorList>
    </citation>
    <scope>NUCLEOTIDE SEQUENCE</scope>
    <source>
        <strain evidence="2">Brora</strain>
    </source>
</reference>